<evidence type="ECO:0000313" key="2">
    <source>
        <dbReference type="EMBL" id="QLH81918.1"/>
    </source>
</evidence>
<evidence type="ECO:0000256" key="1">
    <source>
        <dbReference type="SAM" id="MobiDB-lite"/>
    </source>
</evidence>
<protein>
    <submittedName>
        <fullName evidence="2">DUF433 domain-containing protein</fullName>
    </submittedName>
</protein>
<dbReference type="SUPFAM" id="SSF46689">
    <property type="entry name" value="Homeodomain-like"/>
    <property type="match status" value="1"/>
</dbReference>
<feature type="region of interest" description="Disordered" evidence="1">
    <location>
        <begin position="1"/>
        <end position="23"/>
    </location>
</feature>
<name>A0A7D5PBT3_9EURY</name>
<sequence>MATQRHGIVPGDESSVHDEPHVEGRRVTVRVVRARVEERGDDPERVADQLDLDIASVYEALAYYHNNLEEMRTVERRHEDAVAAAKRRTDISPPDGE</sequence>
<dbReference type="OrthoDB" id="190701at2157"/>
<keyword evidence="3" id="KW-1185">Reference proteome</keyword>
<gene>
    <name evidence="2" type="ORF">HZS54_09895</name>
</gene>
<dbReference type="RefSeq" id="WP_179922380.1">
    <property type="nucleotide sequence ID" value="NZ_CP058909.1"/>
</dbReference>
<proteinExistence type="predicted"/>
<dbReference type="KEGG" id="hpel:HZS54_09895"/>
<dbReference type="InterPro" id="IPR009057">
    <property type="entry name" value="Homeodomain-like_sf"/>
</dbReference>
<dbReference type="Proteomes" id="UP000509346">
    <property type="component" value="Chromosome"/>
</dbReference>
<dbReference type="InterPro" id="IPR036388">
    <property type="entry name" value="WH-like_DNA-bd_sf"/>
</dbReference>
<evidence type="ECO:0000313" key="3">
    <source>
        <dbReference type="Proteomes" id="UP000509346"/>
    </source>
</evidence>
<reference evidence="2 3" key="1">
    <citation type="submission" date="2020-07" db="EMBL/GenBank/DDBJ databases">
        <title>Halosimplex litoreum sp. nov. and Halosimplex rubrum sp. nov., isolated from different salt environments.</title>
        <authorList>
            <person name="Cui H."/>
        </authorList>
    </citation>
    <scope>NUCLEOTIDE SEQUENCE [LARGE SCALE GENOMIC DNA]</scope>
    <source>
        <strain evidence="2 3">R2</strain>
    </source>
</reference>
<feature type="compositionally biased region" description="Basic and acidic residues" evidence="1">
    <location>
        <begin position="14"/>
        <end position="23"/>
    </location>
</feature>
<dbReference type="EMBL" id="CP058909">
    <property type="protein sequence ID" value="QLH81918.1"/>
    <property type="molecule type" value="Genomic_DNA"/>
</dbReference>
<dbReference type="Gene3D" id="1.10.10.10">
    <property type="entry name" value="Winged helix-like DNA-binding domain superfamily/Winged helix DNA-binding domain"/>
    <property type="match status" value="1"/>
</dbReference>
<dbReference type="InterPro" id="IPR007367">
    <property type="entry name" value="DUF433"/>
</dbReference>
<dbReference type="GeneID" id="56082902"/>
<organism evidence="2 3">
    <name type="scientific">Halosimplex pelagicum</name>
    <dbReference type="NCBI Taxonomy" id="869886"/>
    <lineage>
        <taxon>Archaea</taxon>
        <taxon>Methanobacteriati</taxon>
        <taxon>Methanobacteriota</taxon>
        <taxon>Stenosarchaea group</taxon>
        <taxon>Halobacteria</taxon>
        <taxon>Halobacteriales</taxon>
        <taxon>Haloarculaceae</taxon>
        <taxon>Halosimplex</taxon>
    </lineage>
</organism>
<accession>A0A7D5PBT3</accession>
<dbReference type="AlphaFoldDB" id="A0A7D5PBT3"/>
<dbReference type="Pfam" id="PF04255">
    <property type="entry name" value="DUF433"/>
    <property type="match status" value="1"/>
</dbReference>